<sequence>MTLYSRIKNSPMMFWSLEILIVVAVIWACTKISFLFAPIGTFFQVVFIPILLAGILYYLLSPVVRLLEKIKIRGKHISHTWSVTVVFLVLLAVLILGLVWLLPRLIQQVANMISNIPALASTTQDLVEKMANQPWLKNVDLSQYMNEVEKSASSYASSFLNKLTESIGTVISTITSFAVVAITVPVMLFYMLKDGHKFLPSIKKIIPTRHADQTIDLLSKMSKTISKYIGGQIIECLFVGTFTAIGYVLVGQGYALLLGVFAGICNIIPYVGPYIGILPALIVAFGDSTLQILYVVIVVLVVQQVDGNVVYPNIIGKTLKIHPLTIIVILLAAGNIAGLMGMILAIPLYAVVKVMVQYFYNIWQLQSESRKSEPEKPKEKA</sequence>
<dbReference type="InterPro" id="IPR002549">
    <property type="entry name" value="AI-2E-like"/>
</dbReference>
<feature type="transmembrane region" description="Helical" evidence="8">
    <location>
        <begin position="167"/>
        <end position="192"/>
    </location>
</feature>
<organism evidence="9 10">
    <name type="scientific">Secundilactobacillus malefermentans</name>
    <dbReference type="NCBI Taxonomy" id="176292"/>
    <lineage>
        <taxon>Bacteria</taxon>
        <taxon>Bacillati</taxon>
        <taxon>Bacillota</taxon>
        <taxon>Bacilli</taxon>
        <taxon>Lactobacillales</taxon>
        <taxon>Lactobacillaceae</taxon>
        <taxon>Secundilactobacillus</taxon>
    </lineage>
</organism>
<dbReference type="EMBL" id="PUFO01000044">
    <property type="protein sequence ID" value="TDG78275.1"/>
    <property type="molecule type" value="Genomic_DNA"/>
</dbReference>
<feature type="transmembrane region" description="Helical" evidence="8">
    <location>
        <begin position="81"/>
        <end position="102"/>
    </location>
</feature>
<evidence type="ECO:0000256" key="4">
    <source>
        <dbReference type="ARBA" id="ARBA00022475"/>
    </source>
</evidence>
<dbReference type="RefSeq" id="WP_010619673.1">
    <property type="nucleotide sequence ID" value="NZ_PUFO01000044.1"/>
</dbReference>
<keyword evidence="4" id="KW-1003">Cell membrane</keyword>
<feature type="transmembrane region" description="Helical" evidence="8">
    <location>
        <begin position="228"/>
        <end position="248"/>
    </location>
</feature>
<evidence type="ECO:0000256" key="6">
    <source>
        <dbReference type="ARBA" id="ARBA00022989"/>
    </source>
</evidence>
<evidence type="ECO:0000256" key="5">
    <source>
        <dbReference type="ARBA" id="ARBA00022692"/>
    </source>
</evidence>
<gene>
    <name evidence="9" type="ORF">C5L31_001461</name>
</gene>
<dbReference type="PANTHER" id="PTHR21716">
    <property type="entry name" value="TRANSMEMBRANE PROTEIN"/>
    <property type="match status" value="1"/>
</dbReference>
<dbReference type="AlphaFoldDB" id="A0A4R5NP40"/>
<keyword evidence="7 8" id="KW-0472">Membrane</keyword>
<evidence type="ECO:0000313" key="9">
    <source>
        <dbReference type="EMBL" id="TDG78275.1"/>
    </source>
</evidence>
<feature type="transmembrane region" description="Helical" evidence="8">
    <location>
        <begin position="12"/>
        <end position="36"/>
    </location>
</feature>
<keyword evidence="10" id="KW-1185">Reference proteome</keyword>
<feature type="transmembrane region" description="Helical" evidence="8">
    <location>
        <begin position="278"/>
        <end position="301"/>
    </location>
</feature>
<dbReference type="GO" id="GO:0005886">
    <property type="term" value="C:plasma membrane"/>
    <property type="evidence" value="ECO:0007669"/>
    <property type="project" value="UniProtKB-SubCell"/>
</dbReference>
<name>A0A4R5NP40_9LACO</name>
<protein>
    <recommendedName>
        <fullName evidence="11">AI-2E family transporter</fullName>
    </recommendedName>
</protein>
<comment type="caution">
    <text evidence="9">The sequence shown here is derived from an EMBL/GenBank/DDBJ whole genome shotgun (WGS) entry which is preliminary data.</text>
</comment>
<keyword evidence="5 8" id="KW-0812">Transmembrane</keyword>
<evidence type="ECO:0000256" key="2">
    <source>
        <dbReference type="ARBA" id="ARBA00009773"/>
    </source>
</evidence>
<dbReference type="Pfam" id="PF01594">
    <property type="entry name" value="AI-2E_transport"/>
    <property type="match status" value="1"/>
</dbReference>
<keyword evidence="6 8" id="KW-1133">Transmembrane helix</keyword>
<evidence type="ECO:0000256" key="7">
    <source>
        <dbReference type="ARBA" id="ARBA00023136"/>
    </source>
</evidence>
<comment type="similarity">
    <text evidence="2">Belongs to the autoinducer-2 exporter (AI-2E) (TC 2.A.86) family.</text>
</comment>
<dbReference type="GO" id="GO:0055085">
    <property type="term" value="P:transmembrane transport"/>
    <property type="evidence" value="ECO:0007669"/>
    <property type="project" value="TreeGrafter"/>
</dbReference>
<accession>A0A4R5NP40</accession>
<comment type="subcellular location">
    <subcellularLocation>
        <location evidence="1">Cell membrane</location>
        <topology evidence="1">Multi-pass membrane protein</topology>
    </subcellularLocation>
</comment>
<proteinExistence type="inferred from homology"/>
<evidence type="ECO:0000313" key="10">
    <source>
        <dbReference type="Proteomes" id="UP000294854"/>
    </source>
</evidence>
<dbReference type="PANTHER" id="PTHR21716:SF53">
    <property type="entry name" value="PERMEASE PERM-RELATED"/>
    <property type="match status" value="1"/>
</dbReference>
<dbReference type="STRING" id="1122149.FD44_GL000104"/>
<reference evidence="9 10" key="1">
    <citation type="journal article" date="2019" name="Appl. Microbiol. Biotechnol.">
        <title>Uncovering carbohydrate metabolism through a genotype-phenotype association study of 56 lactic acid bacteria genomes.</title>
        <authorList>
            <person name="Buron-Moles G."/>
            <person name="Chailyan A."/>
            <person name="Dolejs I."/>
            <person name="Forster J."/>
            <person name="Miks M.H."/>
        </authorList>
    </citation>
    <scope>NUCLEOTIDE SEQUENCE [LARGE SCALE GENOMIC DNA]</scope>
    <source>
        <strain evidence="9 10">ATCC 49373</strain>
    </source>
</reference>
<evidence type="ECO:0000256" key="3">
    <source>
        <dbReference type="ARBA" id="ARBA00022448"/>
    </source>
</evidence>
<feature type="transmembrane region" description="Helical" evidence="8">
    <location>
        <begin position="42"/>
        <end position="60"/>
    </location>
</feature>
<feature type="transmembrane region" description="Helical" evidence="8">
    <location>
        <begin position="254"/>
        <end position="271"/>
    </location>
</feature>
<evidence type="ECO:0000256" key="8">
    <source>
        <dbReference type="SAM" id="Phobius"/>
    </source>
</evidence>
<keyword evidence="3" id="KW-0813">Transport</keyword>
<evidence type="ECO:0000256" key="1">
    <source>
        <dbReference type="ARBA" id="ARBA00004651"/>
    </source>
</evidence>
<evidence type="ECO:0008006" key="11">
    <source>
        <dbReference type="Google" id="ProtNLM"/>
    </source>
</evidence>
<feature type="transmembrane region" description="Helical" evidence="8">
    <location>
        <begin position="321"/>
        <end position="352"/>
    </location>
</feature>
<dbReference type="Proteomes" id="UP000294854">
    <property type="component" value="Unassembled WGS sequence"/>
</dbReference>